<dbReference type="Gene3D" id="1.25.40.320">
    <property type="entry name" value="Peptidase M1, leukotriene A4 hydrolase/aminopeptidase C-terminal domain"/>
    <property type="match status" value="1"/>
</dbReference>
<evidence type="ECO:0000256" key="5">
    <source>
        <dbReference type="ARBA" id="ARBA00022723"/>
    </source>
</evidence>
<evidence type="ECO:0000259" key="12">
    <source>
        <dbReference type="SMART" id="SM01263"/>
    </source>
</evidence>
<dbReference type="InterPro" id="IPR045357">
    <property type="entry name" value="Aminopeptidase_N-like_N"/>
</dbReference>
<dbReference type="GO" id="GO:0006508">
    <property type="term" value="P:proteolysis"/>
    <property type="evidence" value="ECO:0007669"/>
    <property type="project" value="UniProtKB-KW"/>
</dbReference>
<evidence type="ECO:0000256" key="4">
    <source>
        <dbReference type="ARBA" id="ARBA00022670"/>
    </source>
</evidence>
<dbReference type="Pfam" id="PF01433">
    <property type="entry name" value="Peptidase_M1"/>
    <property type="match status" value="1"/>
</dbReference>
<sequence>MVKPVSDVDPVTQANYLQITSEHVHFDWTIDYDAKFISGSATHTLVVQEDGLSEVVLDTHSLDLGKVEVEGKQVEYTLGTLHTVMGSALHIPLPAGLKTGAKVTVVTHYKTTKGGVALQFLDKEQTQGKTFPCLFSQCQPIYARSLAPLQDTPAAKITYTASVKSVLPVLLSAIRESPASTGPPHGGKEIGKEVVTYTYKQPIPIPTYLIAIAGGNFRYREFPKPEGKEWTSGIWAEPELIDAAYWEFEVDTTRFLATEETIVPPYRFGVYDLLVLPPSFPYGGMENACLSFLTPTLLAGDRTLTDVVVHELTHSWFGNGVTQAHSTHFWLNEGFTTYMERVLLKVLRGEAERGFSFIIGYKALQDDLKRYENQPRYQRLVIDFEIGEDPDEAYSRVPYDKGANFLLYLERLLGGLDVFLAYINNYVNTFMGKSITTWQWKDHLYEYFKNNGGDEKIKLLDSVDWDAWFYGEGLELPVKLEYDTSLAKQAYELATQWDAARSSSDLSQFSADDIKDFNTNQMIVFLERLEDAYAALPSTHIIQMGKLYGISSTPNVEIRQRFFELALKDPKSDAANVFAKEAAEWVVGHDGTNIVKGRMKFCRPIFRLVNKVDKELAVSTFTKERESFHPIAQKLIERDLGLV</sequence>
<dbReference type="InterPro" id="IPR034015">
    <property type="entry name" value="M1_LTA4H"/>
</dbReference>
<evidence type="ECO:0000256" key="11">
    <source>
        <dbReference type="PIRSR" id="PIRSR634015-3"/>
    </source>
</evidence>
<keyword evidence="4" id="KW-0645">Protease</keyword>
<dbReference type="SUPFAM" id="SSF55486">
    <property type="entry name" value="Metalloproteases ('zincins'), catalytic domain"/>
    <property type="match status" value="1"/>
</dbReference>
<dbReference type="EMBL" id="JASBNA010000011">
    <property type="protein sequence ID" value="KAK7688027.1"/>
    <property type="molecule type" value="Genomic_DNA"/>
</dbReference>
<evidence type="ECO:0000256" key="8">
    <source>
        <dbReference type="ARBA" id="ARBA00023049"/>
    </source>
</evidence>
<evidence type="ECO:0000256" key="6">
    <source>
        <dbReference type="ARBA" id="ARBA00022801"/>
    </source>
</evidence>
<feature type="active site" description="Proton acceptor" evidence="9">
    <location>
        <position position="311"/>
    </location>
</feature>
<dbReference type="Pfam" id="PF17900">
    <property type="entry name" value="Peptidase_M1_N"/>
    <property type="match status" value="1"/>
</dbReference>
<organism evidence="13 14">
    <name type="scientific">Cerrena zonata</name>
    <dbReference type="NCBI Taxonomy" id="2478898"/>
    <lineage>
        <taxon>Eukaryota</taxon>
        <taxon>Fungi</taxon>
        <taxon>Dikarya</taxon>
        <taxon>Basidiomycota</taxon>
        <taxon>Agaricomycotina</taxon>
        <taxon>Agaricomycetes</taxon>
        <taxon>Polyporales</taxon>
        <taxon>Cerrenaceae</taxon>
        <taxon>Cerrena</taxon>
    </lineage>
</organism>
<dbReference type="CDD" id="cd09599">
    <property type="entry name" value="M1_LTA4H"/>
    <property type="match status" value="1"/>
</dbReference>
<dbReference type="PRINTS" id="PR00756">
    <property type="entry name" value="ALADIPTASE"/>
</dbReference>
<dbReference type="InterPro" id="IPR042097">
    <property type="entry name" value="Aminopeptidase_N-like_N_sf"/>
</dbReference>
<keyword evidence="3" id="KW-0963">Cytoplasm</keyword>
<protein>
    <recommendedName>
        <fullName evidence="12">Peptidase M1 leukotriene A4 hydrolase/aminopeptidase C-terminal domain-containing protein</fullName>
    </recommendedName>
</protein>
<dbReference type="InterPro" id="IPR038502">
    <property type="entry name" value="M1_LTA-4_hydro/amino_C_sf"/>
</dbReference>
<reference evidence="13 14" key="1">
    <citation type="submission" date="2022-09" db="EMBL/GenBank/DDBJ databases">
        <authorList>
            <person name="Palmer J.M."/>
        </authorList>
    </citation>
    <scope>NUCLEOTIDE SEQUENCE [LARGE SCALE GENOMIC DNA]</scope>
    <source>
        <strain evidence="13 14">DSM 7382</strain>
    </source>
</reference>
<evidence type="ECO:0000313" key="14">
    <source>
        <dbReference type="Proteomes" id="UP001385951"/>
    </source>
</evidence>
<dbReference type="InterPro" id="IPR015211">
    <property type="entry name" value="Peptidase_M1_C"/>
</dbReference>
<keyword evidence="5 11" id="KW-0479">Metal-binding</keyword>
<dbReference type="PANTHER" id="PTHR45726:SF3">
    <property type="entry name" value="LEUKOTRIENE A-4 HYDROLASE"/>
    <property type="match status" value="1"/>
</dbReference>
<dbReference type="Proteomes" id="UP001385951">
    <property type="component" value="Unassembled WGS sequence"/>
</dbReference>
<feature type="binding site" evidence="10">
    <location>
        <begin position="281"/>
        <end position="286"/>
    </location>
    <ligand>
        <name>a peptide</name>
        <dbReference type="ChEBI" id="CHEBI:60466"/>
    </ligand>
</feature>
<dbReference type="GO" id="GO:0004301">
    <property type="term" value="F:epoxide hydrolase activity"/>
    <property type="evidence" value="ECO:0007669"/>
    <property type="project" value="TreeGrafter"/>
</dbReference>
<keyword evidence="6" id="KW-0378">Hydrolase</keyword>
<dbReference type="AlphaFoldDB" id="A0AAW0G6J3"/>
<dbReference type="InterPro" id="IPR016024">
    <property type="entry name" value="ARM-type_fold"/>
</dbReference>
<name>A0AAW0G6J3_9APHY</name>
<keyword evidence="8" id="KW-0482">Metalloprotease</keyword>
<comment type="subcellular location">
    <subcellularLocation>
        <location evidence="1">Cytoplasm</location>
    </subcellularLocation>
</comment>
<dbReference type="InterPro" id="IPR027268">
    <property type="entry name" value="Peptidase_M4/M1_CTD_sf"/>
</dbReference>
<accession>A0AAW0G6J3</accession>
<dbReference type="FunFam" id="3.30.2010.30:FF:000001">
    <property type="entry name" value="Leukotriene A(4) hydrolase"/>
    <property type="match status" value="1"/>
</dbReference>
<evidence type="ECO:0000256" key="7">
    <source>
        <dbReference type="ARBA" id="ARBA00022833"/>
    </source>
</evidence>
<feature type="binding site" evidence="11">
    <location>
        <position position="314"/>
    </location>
    <ligand>
        <name>Zn(2+)</name>
        <dbReference type="ChEBI" id="CHEBI:29105"/>
        <note>catalytic</note>
    </ligand>
</feature>
<feature type="active site" description="Proton donor" evidence="9">
    <location>
        <position position="399"/>
    </location>
</feature>
<keyword evidence="7 11" id="KW-0862">Zinc</keyword>
<evidence type="ECO:0000256" key="9">
    <source>
        <dbReference type="PIRSR" id="PIRSR634015-1"/>
    </source>
</evidence>
<dbReference type="Gene3D" id="3.30.2010.30">
    <property type="match status" value="1"/>
</dbReference>
<evidence type="ECO:0000256" key="2">
    <source>
        <dbReference type="ARBA" id="ARBA00010136"/>
    </source>
</evidence>
<keyword evidence="14" id="KW-1185">Reference proteome</keyword>
<comment type="similarity">
    <text evidence="2">Belongs to the peptidase M1 family.</text>
</comment>
<feature type="binding site" evidence="10">
    <location>
        <begin position="137"/>
        <end position="139"/>
    </location>
    <ligand>
        <name>a peptide</name>
        <dbReference type="ChEBI" id="CHEBI:60466"/>
    </ligand>
</feature>
<feature type="domain" description="Peptidase M1 leukotriene A4 hydrolase/aminopeptidase C-terminal" evidence="12">
    <location>
        <begin position="485"/>
        <end position="640"/>
    </location>
</feature>
<dbReference type="SUPFAM" id="SSF63737">
    <property type="entry name" value="Leukotriene A4 hydrolase N-terminal domain"/>
    <property type="match status" value="1"/>
</dbReference>
<dbReference type="GO" id="GO:0005829">
    <property type="term" value="C:cytosol"/>
    <property type="evidence" value="ECO:0007669"/>
    <property type="project" value="TreeGrafter"/>
</dbReference>
<gene>
    <name evidence="13" type="ORF">QCA50_008397</name>
</gene>
<dbReference type="Pfam" id="PF09127">
    <property type="entry name" value="Leuk-A4-hydro_C"/>
    <property type="match status" value="1"/>
</dbReference>
<evidence type="ECO:0000313" key="13">
    <source>
        <dbReference type="EMBL" id="KAK7688027.1"/>
    </source>
</evidence>
<feature type="binding site" evidence="11">
    <location>
        <position position="310"/>
    </location>
    <ligand>
        <name>Zn(2+)</name>
        <dbReference type="ChEBI" id="CHEBI:29105"/>
        <note>catalytic</note>
    </ligand>
</feature>
<dbReference type="GO" id="GO:0008237">
    <property type="term" value="F:metallopeptidase activity"/>
    <property type="evidence" value="ECO:0007669"/>
    <property type="project" value="UniProtKB-KW"/>
</dbReference>
<comment type="cofactor">
    <cofactor evidence="11">
        <name>Zn(2+)</name>
        <dbReference type="ChEBI" id="CHEBI:29105"/>
    </cofactor>
    <text evidence="11">Binds 1 zinc ion per subunit.</text>
</comment>
<dbReference type="InterPro" id="IPR014782">
    <property type="entry name" value="Peptidase_M1_dom"/>
</dbReference>
<feature type="binding site" evidence="10">
    <location>
        <begin position="598"/>
        <end position="600"/>
    </location>
    <ligand>
        <name>a peptide</name>
        <dbReference type="ChEBI" id="CHEBI:60466"/>
    </ligand>
</feature>
<dbReference type="InterPro" id="IPR001930">
    <property type="entry name" value="Peptidase_M1"/>
</dbReference>
<proteinExistence type="inferred from homology"/>
<dbReference type="Gene3D" id="1.10.390.10">
    <property type="entry name" value="Neutral Protease Domain 2"/>
    <property type="match status" value="1"/>
</dbReference>
<feature type="binding site" evidence="11">
    <location>
        <position position="333"/>
    </location>
    <ligand>
        <name>Zn(2+)</name>
        <dbReference type="ChEBI" id="CHEBI:29105"/>
        <note>catalytic</note>
    </ligand>
</feature>
<dbReference type="GO" id="GO:0008270">
    <property type="term" value="F:zinc ion binding"/>
    <property type="evidence" value="ECO:0007669"/>
    <property type="project" value="InterPro"/>
</dbReference>
<dbReference type="GO" id="GO:0004177">
    <property type="term" value="F:aminopeptidase activity"/>
    <property type="evidence" value="ECO:0007669"/>
    <property type="project" value="TreeGrafter"/>
</dbReference>
<evidence type="ECO:0000256" key="10">
    <source>
        <dbReference type="PIRSR" id="PIRSR634015-2"/>
    </source>
</evidence>
<dbReference type="InterPro" id="IPR049980">
    <property type="entry name" value="LTA4H_cat"/>
</dbReference>
<dbReference type="SUPFAM" id="SSF48371">
    <property type="entry name" value="ARM repeat"/>
    <property type="match status" value="1"/>
</dbReference>
<evidence type="ECO:0000256" key="3">
    <source>
        <dbReference type="ARBA" id="ARBA00022490"/>
    </source>
</evidence>
<evidence type="ECO:0000256" key="1">
    <source>
        <dbReference type="ARBA" id="ARBA00004496"/>
    </source>
</evidence>
<comment type="caution">
    <text evidence="13">The sequence shown here is derived from an EMBL/GenBank/DDBJ whole genome shotgun (WGS) entry which is preliminary data.</text>
</comment>
<dbReference type="FunFam" id="1.10.390.10:FF:000003">
    <property type="entry name" value="Leukotriene A(4) hydrolase"/>
    <property type="match status" value="1"/>
</dbReference>
<dbReference type="SMART" id="SM01263">
    <property type="entry name" value="Leuk-A4-hydro_C"/>
    <property type="match status" value="1"/>
</dbReference>
<dbReference type="Gene3D" id="2.60.40.1730">
    <property type="entry name" value="tricorn interacting facor f3 domain"/>
    <property type="match status" value="1"/>
</dbReference>
<dbReference type="PANTHER" id="PTHR45726">
    <property type="entry name" value="LEUKOTRIENE A-4 HYDROLASE"/>
    <property type="match status" value="1"/>
</dbReference>